<keyword evidence="1" id="KW-0812">Transmembrane</keyword>
<sequence length="159" mass="16812">MANGKRDPSLWITLAVCIAFITAGGFLLEIPLRQVKAADLSAGLTNVATIGGIVSGLSLSGTAVLTLSGRYTLRILERFGSAIRFVLFGGFSVLVSASLACAVSVMWVGEDWVRFVLAFTIPVMLVTLIATALLINSAFAWESPSGQDEEGEAPYRADI</sequence>
<organism evidence="2 3">
    <name type="scientific">Microbacterium pullorum</name>
    <dbReference type="NCBI Taxonomy" id="2762236"/>
    <lineage>
        <taxon>Bacteria</taxon>
        <taxon>Bacillati</taxon>
        <taxon>Actinomycetota</taxon>
        <taxon>Actinomycetes</taxon>
        <taxon>Micrococcales</taxon>
        <taxon>Microbacteriaceae</taxon>
        <taxon>Microbacterium</taxon>
    </lineage>
</organism>
<dbReference type="EMBL" id="JACSQP010000002">
    <property type="protein sequence ID" value="MBD7956709.1"/>
    <property type="molecule type" value="Genomic_DNA"/>
</dbReference>
<comment type="caution">
    <text evidence="2">The sequence shown here is derived from an EMBL/GenBank/DDBJ whole genome shotgun (WGS) entry which is preliminary data.</text>
</comment>
<dbReference type="RefSeq" id="WP_191717729.1">
    <property type="nucleotide sequence ID" value="NZ_JACSQP010000002.1"/>
</dbReference>
<evidence type="ECO:0000256" key="1">
    <source>
        <dbReference type="SAM" id="Phobius"/>
    </source>
</evidence>
<proteinExistence type="predicted"/>
<name>A0ABR8RZN8_9MICO</name>
<feature type="transmembrane region" description="Helical" evidence="1">
    <location>
        <begin position="48"/>
        <end position="73"/>
    </location>
</feature>
<evidence type="ECO:0008006" key="4">
    <source>
        <dbReference type="Google" id="ProtNLM"/>
    </source>
</evidence>
<feature type="transmembrane region" description="Helical" evidence="1">
    <location>
        <begin position="115"/>
        <end position="135"/>
    </location>
</feature>
<keyword evidence="1" id="KW-0472">Membrane</keyword>
<gene>
    <name evidence="2" type="ORF">H9651_03575</name>
</gene>
<evidence type="ECO:0000313" key="3">
    <source>
        <dbReference type="Proteomes" id="UP000648352"/>
    </source>
</evidence>
<keyword evidence="3" id="KW-1185">Reference proteome</keyword>
<reference evidence="2 3" key="1">
    <citation type="submission" date="2020-08" db="EMBL/GenBank/DDBJ databases">
        <title>A Genomic Blueprint of the Chicken Gut Microbiome.</title>
        <authorList>
            <person name="Gilroy R."/>
            <person name="Ravi A."/>
            <person name="Getino M."/>
            <person name="Pursley I."/>
            <person name="Horton D.L."/>
            <person name="Alikhan N.-F."/>
            <person name="Baker D."/>
            <person name="Gharbi K."/>
            <person name="Hall N."/>
            <person name="Watson M."/>
            <person name="Adriaenssens E.M."/>
            <person name="Foster-Nyarko E."/>
            <person name="Jarju S."/>
            <person name="Secka A."/>
            <person name="Antonio M."/>
            <person name="Oren A."/>
            <person name="Chaudhuri R."/>
            <person name="La Ragione R.M."/>
            <person name="Hildebrand F."/>
            <person name="Pallen M.J."/>
        </authorList>
    </citation>
    <scope>NUCLEOTIDE SEQUENCE [LARGE SCALE GENOMIC DNA]</scope>
    <source>
        <strain evidence="2 3">Sa4CUA7</strain>
    </source>
</reference>
<feature type="transmembrane region" description="Helical" evidence="1">
    <location>
        <begin position="85"/>
        <end position="109"/>
    </location>
</feature>
<dbReference type="Proteomes" id="UP000648352">
    <property type="component" value="Unassembled WGS sequence"/>
</dbReference>
<protein>
    <recommendedName>
        <fullName evidence="4">Fluoride ion transporter CrcB</fullName>
    </recommendedName>
</protein>
<feature type="transmembrane region" description="Helical" evidence="1">
    <location>
        <begin position="9"/>
        <end position="28"/>
    </location>
</feature>
<evidence type="ECO:0000313" key="2">
    <source>
        <dbReference type="EMBL" id="MBD7956709.1"/>
    </source>
</evidence>
<keyword evidence="1" id="KW-1133">Transmembrane helix</keyword>
<accession>A0ABR8RZN8</accession>